<comment type="caution">
    <text evidence="3">The sequence shown here is derived from an EMBL/GenBank/DDBJ whole genome shotgun (WGS) entry which is preliminary data.</text>
</comment>
<evidence type="ECO:0000259" key="2">
    <source>
        <dbReference type="Pfam" id="PF01683"/>
    </source>
</evidence>
<sequence>MESSLLHVFLQIFLFTLATSTDLSGLICEGNADCADIAGSTCNTNLKLCECFGNQILSSTMQKCLAVVHGAGDACEEDVQCSAALLNGGTCQNGKCGCTDGMHYLRGRCWTSKALGEVCDSDGECAFLVEANSVQCLDNKCQCAEGFYQREYSDCRKRVENIGEPCALNSDCTYDGGFCNTSKLCDIIADRGKLKVNHKGEKLESCLEFSKQVAIFTVTKSNNTFMHTATKRGNKELGAACSSDPECGTLNSECPPSGYCKCKTGFFKSPTEDKCIPEIGGPCTNEDCVINGSSCDGSKCVCGMGTAASATKQECLNQTIAYNRRCSEISQCTLFGTRVDCKSNGGSSNCVCDASSRHIVEDNICWIVKGPGQECSDERDCSVPYKTNEFSDMYIDCVENKCTCIEGYHPSSDGKNCNLDAPDLGDTCTENSDCQVGNSICDTKTKMCACKTGYYADSEGACAIGVGGSCSVSEDCASVANSECMANKCQCPAGWTSNLAISECLPITNGLNEECAESQQCTPSLGEFGECRDELCQCQKKHHLVQGTCTPSKGLGDDCSKGYECFLPVSTEGLVCRNNKCSCDYGLVPAENNAYCTGELPRDLKKSRLECRPRLGSCFSPRTFVFPHSSLFVSHNRFSGARHCGILHPHRRVSPRLAQMKNWSLGNIALSKSVTLYVNKYFYVFLQLCFYSKHNVLYSMKIFDML</sequence>
<dbReference type="PANTHER" id="PTHR39069:SF8">
    <property type="entry name" value="FI17111P1"/>
    <property type="match status" value="1"/>
</dbReference>
<organism evidence="3 4">
    <name type="scientific">Cloeon dipterum</name>
    <dbReference type="NCBI Taxonomy" id="197152"/>
    <lineage>
        <taxon>Eukaryota</taxon>
        <taxon>Metazoa</taxon>
        <taxon>Ecdysozoa</taxon>
        <taxon>Arthropoda</taxon>
        <taxon>Hexapoda</taxon>
        <taxon>Insecta</taxon>
        <taxon>Pterygota</taxon>
        <taxon>Palaeoptera</taxon>
        <taxon>Ephemeroptera</taxon>
        <taxon>Pisciforma</taxon>
        <taxon>Baetidae</taxon>
        <taxon>Cloeon</taxon>
    </lineage>
</organism>
<accession>A0A8S1C0I5</accession>
<dbReference type="AlphaFoldDB" id="A0A8S1C0I5"/>
<feature type="chain" id="PRO_5035856805" description="EB domain-containing protein" evidence="1">
    <location>
        <begin position="21"/>
        <end position="706"/>
    </location>
</feature>
<protein>
    <recommendedName>
        <fullName evidence="2">EB domain-containing protein</fullName>
    </recommendedName>
</protein>
<feature type="signal peptide" evidence="1">
    <location>
        <begin position="1"/>
        <end position="20"/>
    </location>
</feature>
<dbReference type="Pfam" id="PF01683">
    <property type="entry name" value="EB"/>
    <property type="match status" value="2"/>
</dbReference>
<name>A0A8S1C0I5_9INSE</name>
<dbReference type="InterPro" id="IPR006149">
    <property type="entry name" value="EB_dom"/>
</dbReference>
<dbReference type="PANTHER" id="PTHR39069">
    <property type="entry name" value="ECDYSONE-INDUCIBLE GENE E1, ISOFORM A"/>
    <property type="match status" value="1"/>
</dbReference>
<reference evidence="3 4" key="1">
    <citation type="submission" date="2020-04" db="EMBL/GenBank/DDBJ databases">
        <authorList>
            <person name="Alioto T."/>
            <person name="Alioto T."/>
            <person name="Gomez Garrido J."/>
        </authorList>
    </citation>
    <scope>NUCLEOTIDE SEQUENCE [LARGE SCALE GENOMIC DNA]</scope>
</reference>
<feature type="domain" description="EB" evidence="2">
    <location>
        <begin position="538"/>
        <end position="591"/>
    </location>
</feature>
<evidence type="ECO:0000313" key="4">
    <source>
        <dbReference type="Proteomes" id="UP000494165"/>
    </source>
</evidence>
<dbReference type="OrthoDB" id="504708at2759"/>
<dbReference type="Proteomes" id="UP000494165">
    <property type="component" value="Unassembled WGS sequence"/>
</dbReference>
<dbReference type="EMBL" id="CADEPI010000009">
    <property type="protein sequence ID" value="CAB3362753.1"/>
    <property type="molecule type" value="Genomic_DNA"/>
</dbReference>
<gene>
    <name evidence="3" type="ORF">CLODIP_2_CD14354</name>
</gene>
<proteinExistence type="predicted"/>
<keyword evidence="1" id="KW-0732">Signal</keyword>
<feature type="domain" description="EB" evidence="2">
    <location>
        <begin position="98"/>
        <end position="155"/>
    </location>
</feature>
<keyword evidence="4" id="KW-1185">Reference proteome</keyword>
<evidence type="ECO:0000256" key="1">
    <source>
        <dbReference type="SAM" id="SignalP"/>
    </source>
</evidence>
<evidence type="ECO:0000313" key="3">
    <source>
        <dbReference type="EMBL" id="CAB3362753.1"/>
    </source>
</evidence>